<accession>A0A2S7T5W0</accession>
<dbReference type="InterPro" id="IPR013783">
    <property type="entry name" value="Ig-like_fold"/>
</dbReference>
<protein>
    <recommendedName>
        <fullName evidence="3">Fibronectin type-III domain-containing protein</fullName>
    </recommendedName>
</protein>
<dbReference type="RefSeq" id="WP_105000970.1">
    <property type="nucleotide sequence ID" value="NZ_MQVX01000001.1"/>
</dbReference>
<dbReference type="Gene3D" id="2.60.40.10">
    <property type="entry name" value="Immunoglobulins"/>
    <property type="match status" value="2"/>
</dbReference>
<dbReference type="AlphaFoldDB" id="A0A2S7T5W0"/>
<reference evidence="2" key="1">
    <citation type="submission" date="2016-11" db="EMBL/GenBank/DDBJ databases">
        <title>Trade-off between light-utilization and light-protection in marine flavobacteria.</title>
        <authorList>
            <person name="Kumagai Y."/>
            <person name="Yoshizawa S."/>
            <person name="Kogure K."/>
        </authorList>
    </citation>
    <scope>NUCLEOTIDE SEQUENCE [LARGE SCALE GENOMIC DNA]</scope>
    <source>
        <strain evidence="2">SG-18</strain>
    </source>
</reference>
<keyword evidence="2" id="KW-1185">Reference proteome</keyword>
<proteinExistence type="predicted"/>
<organism evidence="1 2">
    <name type="scientific">Aureicoccus marinus</name>
    <dbReference type="NCBI Taxonomy" id="754435"/>
    <lineage>
        <taxon>Bacteria</taxon>
        <taxon>Pseudomonadati</taxon>
        <taxon>Bacteroidota</taxon>
        <taxon>Flavobacteriia</taxon>
        <taxon>Flavobacteriales</taxon>
        <taxon>Flavobacteriaceae</taxon>
        <taxon>Aureicoccus</taxon>
    </lineage>
</organism>
<dbReference type="PROSITE" id="PS51257">
    <property type="entry name" value="PROKAR_LIPOPROTEIN"/>
    <property type="match status" value="1"/>
</dbReference>
<sequence>MKRPISALLVLTLLSCSEIIGIEDISDETVLLQSPVEGAEVTDSITSLSWSKIDQVNTYLVQLSKPNFTASSKVLLDSLVTLDSTNTQGFIEIPLDSSAYEWRVKGMNDGYETAYSSARFAVSYVGVSDSTPDISQSTLELLAPQSDAVVSTTTLEFNWNAVANATSYQLQVATPSFDNASQIVLDQIIEVSDEGDPTKVAAELSDASYEWRIRAFNSSSEVYSEVIAFSVSTQ</sequence>
<evidence type="ECO:0008006" key="3">
    <source>
        <dbReference type="Google" id="ProtNLM"/>
    </source>
</evidence>
<name>A0A2S7T5W0_9FLAO</name>
<evidence type="ECO:0000313" key="2">
    <source>
        <dbReference type="Proteomes" id="UP000239366"/>
    </source>
</evidence>
<gene>
    <name evidence="1" type="ORF">BST99_05830</name>
</gene>
<dbReference type="EMBL" id="MQVX01000001">
    <property type="protein sequence ID" value="PQJ15320.1"/>
    <property type="molecule type" value="Genomic_DNA"/>
</dbReference>
<comment type="caution">
    <text evidence="1">The sequence shown here is derived from an EMBL/GenBank/DDBJ whole genome shotgun (WGS) entry which is preliminary data.</text>
</comment>
<evidence type="ECO:0000313" key="1">
    <source>
        <dbReference type="EMBL" id="PQJ15320.1"/>
    </source>
</evidence>
<dbReference type="OrthoDB" id="1121506at2"/>
<dbReference type="Proteomes" id="UP000239366">
    <property type="component" value="Unassembled WGS sequence"/>
</dbReference>